<gene>
    <name evidence="3" type="ORF">GRI32_04665</name>
</gene>
<dbReference type="InterPro" id="IPR029044">
    <property type="entry name" value="Nucleotide-diphossugar_trans"/>
</dbReference>
<dbReference type="EMBL" id="WTYY01000002">
    <property type="protein sequence ID" value="MXO88028.1"/>
    <property type="molecule type" value="Genomic_DNA"/>
</dbReference>
<dbReference type="Gene3D" id="3.90.550.10">
    <property type="entry name" value="Spore Coat Polysaccharide Biosynthesis Protein SpsA, Chain A"/>
    <property type="match status" value="1"/>
</dbReference>
<feature type="domain" description="MobA-like NTP transferase" evidence="2">
    <location>
        <begin position="20"/>
        <end position="171"/>
    </location>
</feature>
<dbReference type="Proteomes" id="UP000435243">
    <property type="component" value="Unassembled WGS sequence"/>
</dbReference>
<keyword evidence="3" id="KW-0808">Transferase</keyword>
<organism evidence="3 4">
    <name type="scientific">Alteraurantiacibacter aestuarii</name>
    <dbReference type="NCBI Taxonomy" id="650004"/>
    <lineage>
        <taxon>Bacteria</taxon>
        <taxon>Pseudomonadati</taxon>
        <taxon>Pseudomonadota</taxon>
        <taxon>Alphaproteobacteria</taxon>
        <taxon>Sphingomonadales</taxon>
        <taxon>Erythrobacteraceae</taxon>
        <taxon>Alteraurantiacibacter</taxon>
    </lineage>
</organism>
<evidence type="ECO:0000259" key="2">
    <source>
        <dbReference type="Pfam" id="PF12804"/>
    </source>
</evidence>
<keyword evidence="4" id="KW-1185">Reference proteome</keyword>
<dbReference type="InterPro" id="IPR025877">
    <property type="entry name" value="MobA-like_NTP_Trfase"/>
</dbReference>
<keyword evidence="1" id="KW-0460">Magnesium</keyword>
<accession>A0A844ZJS0</accession>
<evidence type="ECO:0000313" key="3">
    <source>
        <dbReference type="EMBL" id="MXO88028.1"/>
    </source>
</evidence>
<evidence type="ECO:0000313" key="4">
    <source>
        <dbReference type="Proteomes" id="UP000435243"/>
    </source>
</evidence>
<dbReference type="CDD" id="cd04182">
    <property type="entry name" value="GT_2_like_f"/>
    <property type="match status" value="1"/>
</dbReference>
<reference evidence="3 4" key="1">
    <citation type="submission" date="2019-12" db="EMBL/GenBank/DDBJ databases">
        <title>Genomic-based taxomic classification of the family Erythrobacteraceae.</title>
        <authorList>
            <person name="Xu L."/>
        </authorList>
    </citation>
    <scope>NUCLEOTIDE SEQUENCE [LARGE SCALE GENOMIC DNA]</scope>
    <source>
        <strain evidence="3 4">JCM 16339</strain>
    </source>
</reference>
<evidence type="ECO:0000256" key="1">
    <source>
        <dbReference type="ARBA" id="ARBA00022842"/>
    </source>
</evidence>
<sequence>MRRSTRTMHRAVAEPAPLVAVLAAGGATRFGGGKLDALCAGKPVGQWVLDAVAGAGLAAGVIVVGEDPPQFALASGWSLIVNHSAEAGLGTSLALAANHAQKADRDLLVLLADMPLITAAHLRELACQPGTSATVSGSTYAGVPALFHKCHLPQLEKSCGDRGAAAFLTSLIDLEHVQVDPAMLIDIDTPADLARAEQILLRRG</sequence>
<dbReference type="OrthoDB" id="9779263at2"/>
<dbReference type="RefSeq" id="WP_160589961.1">
    <property type="nucleotide sequence ID" value="NZ_BAAAFP010000002.1"/>
</dbReference>
<proteinExistence type="predicted"/>
<dbReference type="Pfam" id="PF12804">
    <property type="entry name" value="NTP_transf_3"/>
    <property type="match status" value="1"/>
</dbReference>
<comment type="caution">
    <text evidence="3">The sequence shown here is derived from an EMBL/GenBank/DDBJ whole genome shotgun (WGS) entry which is preliminary data.</text>
</comment>
<dbReference type="SUPFAM" id="SSF53448">
    <property type="entry name" value="Nucleotide-diphospho-sugar transferases"/>
    <property type="match status" value="1"/>
</dbReference>
<protein>
    <submittedName>
        <fullName evidence="3">NTP transferase domain-containing protein</fullName>
    </submittedName>
</protein>
<dbReference type="GO" id="GO:0016779">
    <property type="term" value="F:nucleotidyltransferase activity"/>
    <property type="evidence" value="ECO:0007669"/>
    <property type="project" value="UniProtKB-ARBA"/>
</dbReference>
<dbReference type="PANTHER" id="PTHR43777:SF1">
    <property type="entry name" value="MOLYBDENUM COFACTOR CYTIDYLYLTRANSFERASE"/>
    <property type="match status" value="1"/>
</dbReference>
<dbReference type="PANTHER" id="PTHR43777">
    <property type="entry name" value="MOLYBDENUM COFACTOR CYTIDYLYLTRANSFERASE"/>
    <property type="match status" value="1"/>
</dbReference>
<dbReference type="AlphaFoldDB" id="A0A844ZJS0"/>
<name>A0A844ZJS0_9SPHN</name>